<comment type="caution">
    <text evidence="2">The sequence shown here is derived from an EMBL/GenBank/DDBJ whole genome shotgun (WGS) entry which is preliminary data.</text>
</comment>
<gene>
    <name evidence="2" type="ORF">LMJ30_10770</name>
</gene>
<dbReference type="Gene3D" id="1.10.260.40">
    <property type="entry name" value="lambda repressor-like DNA-binding domains"/>
    <property type="match status" value="1"/>
</dbReference>
<proteinExistence type="predicted"/>
<dbReference type="RefSeq" id="WP_229432351.1">
    <property type="nucleotide sequence ID" value="NZ_JAJHPV010000013.1"/>
</dbReference>
<reference evidence="2 3" key="1">
    <citation type="submission" date="2021-11" db="EMBL/GenBank/DDBJ databases">
        <authorList>
            <person name="Huq M.A."/>
        </authorList>
    </citation>
    <scope>NUCLEOTIDE SEQUENCE [LARGE SCALE GENOMIC DNA]</scope>
    <source>
        <strain evidence="2 3">MAHUQ-52</strain>
    </source>
</reference>
<dbReference type="InterPro" id="IPR010982">
    <property type="entry name" value="Lambda_DNA-bd_dom_sf"/>
</dbReference>
<dbReference type="CDD" id="cd00093">
    <property type="entry name" value="HTH_XRE"/>
    <property type="match status" value="1"/>
</dbReference>
<evidence type="ECO:0000256" key="1">
    <source>
        <dbReference type="SAM" id="MobiDB-lite"/>
    </source>
</evidence>
<sequence length="99" mass="10928">MDTQKITSEILKTGLTEQELADLVPCSQSTINAFRNGKRGQRPSLAIGVRLLDLHRERCSLGEVSTVDPGPHQQQRRRQTDQDAAAKSGGDKRRSETVS</sequence>
<evidence type="ECO:0000313" key="3">
    <source>
        <dbReference type="Proteomes" id="UP001198701"/>
    </source>
</evidence>
<dbReference type="SUPFAM" id="SSF47413">
    <property type="entry name" value="lambda repressor-like DNA-binding domains"/>
    <property type="match status" value="1"/>
</dbReference>
<dbReference type="Proteomes" id="UP001198701">
    <property type="component" value="Unassembled WGS sequence"/>
</dbReference>
<feature type="region of interest" description="Disordered" evidence="1">
    <location>
        <begin position="62"/>
        <end position="99"/>
    </location>
</feature>
<keyword evidence="3" id="KW-1185">Reference proteome</keyword>
<evidence type="ECO:0000313" key="2">
    <source>
        <dbReference type="EMBL" id="MCC6071440.1"/>
    </source>
</evidence>
<dbReference type="EMBL" id="JAJHPV010000013">
    <property type="protein sequence ID" value="MCC6071440.1"/>
    <property type="molecule type" value="Genomic_DNA"/>
</dbReference>
<organism evidence="2 3">
    <name type="scientific">Massilia agrisoli</name>
    <dbReference type="NCBI Taxonomy" id="2892444"/>
    <lineage>
        <taxon>Bacteria</taxon>
        <taxon>Pseudomonadati</taxon>
        <taxon>Pseudomonadota</taxon>
        <taxon>Betaproteobacteria</taxon>
        <taxon>Burkholderiales</taxon>
        <taxon>Oxalobacteraceae</taxon>
        <taxon>Telluria group</taxon>
        <taxon>Massilia</taxon>
    </lineage>
</organism>
<name>A0ABS8IW13_9BURK</name>
<protein>
    <submittedName>
        <fullName evidence="2">Helix-turn-helix transcriptional regulator</fullName>
    </submittedName>
</protein>
<feature type="compositionally biased region" description="Basic and acidic residues" evidence="1">
    <location>
        <begin position="89"/>
        <end position="99"/>
    </location>
</feature>
<dbReference type="InterPro" id="IPR001387">
    <property type="entry name" value="Cro/C1-type_HTH"/>
</dbReference>
<accession>A0ABS8IW13</accession>